<dbReference type="Pfam" id="PF13439">
    <property type="entry name" value="Glyco_transf_4"/>
    <property type="match status" value="1"/>
</dbReference>
<dbReference type="InterPro" id="IPR028098">
    <property type="entry name" value="Glyco_trans_4-like_N"/>
</dbReference>
<evidence type="ECO:0000313" key="3">
    <source>
        <dbReference type="EMBL" id="SHE83480.1"/>
    </source>
</evidence>
<reference evidence="3 4" key="1">
    <citation type="submission" date="2016-11" db="EMBL/GenBank/DDBJ databases">
        <authorList>
            <person name="Jaros S."/>
            <person name="Januszkiewicz K."/>
            <person name="Wedrychowicz H."/>
        </authorList>
    </citation>
    <scope>NUCLEOTIDE SEQUENCE [LARGE SCALE GENOMIC DNA]</scope>
    <source>
        <strain evidence="3 4">DSM 25660</strain>
    </source>
</reference>
<sequence>MKIIRLTTLLDFGGQERKYLSFTLHKEWLQHDYIFAAIGTGGYTSNELIRRGFSVKVFDLNFHLIHLKTLWELYKWIKKEKPDVVHTAAVEANVYGVLAAKLAGVPIIIAEEIGIPKHSRKTQWLMRVIYRFTKTVICVSKAVHEYLVQIQEIPYAKGTVLYNPVDEKPLLKSSNARKTLVCVGRLESVKNQKLLIEVLPQLKDPTIHLVLVGEGRERHNLEQLIALLKIENRVTITGFVSNPEHYLAEASLFVLPSLSEGFGIAVLEAMQQGVPCLCTRVGGIPEFIFENENGWLFDPTNPSELIQKINSFFDLPLEEQERMGERGRTSVLNRFSVEEYVTQLQNLYTQWQ</sequence>
<dbReference type="InterPro" id="IPR001296">
    <property type="entry name" value="Glyco_trans_1"/>
</dbReference>
<dbReference type="OrthoDB" id="9811239at2"/>
<dbReference type="PANTHER" id="PTHR45947">
    <property type="entry name" value="SULFOQUINOVOSYL TRANSFERASE SQD2"/>
    <property type="match status" value="1"/>
</dbReference>
<gene>
    <name evidence="3" type="ORF">SAMN05444377_101380</name>
</gene>
<dbReference type="PANTHER" id="PTHR45947:SF3">
    <property type="entry name" value="SULFOQUINOVOSYL TRANSFERASE SQD2"/>
    <property type="match status" value="1"/>
</dbReference>
<organism evidence="3 4">
    <name type="scientific">Flavobacterium fontis</name>
    <dbReference type="NCBI Taxonomy" id="1124188"/>
    <lineage>
        <taxon>Bacteria</taxon>
        <taxon>Pseudomonadati</taxon>
        <taxon>Bacteroidota</taxon>
        <taxon>Flavobacteriia</taxon>
        <taxon>Flavobacteriales</taxon>
        <taxon>Flavobacteriaceae</taxon>
        <taxon>Flavobacterium</taxon>
    </lineage>
</organism>
<protein>
    <submittedName>
        <fullName evidence="3">Glycosyltransferase involved in cell wall bisynthesis</fullName>
    </submittedName>
</protein>
<dbReference type="Proteomes" id="UP000184147">
    <property type="component" value="Unassembled WGS sequence"/>
</dbReference>
<keyword evidence="3" id="KW-0808">Transferase</keyword>
<evidence type="ECO:0000259" key="1">
    <source>
        <dbReference type="Pfam" id="PF00534"/>
    </source>
</evidence>
<dbReference type="EMBL" id="FQVQ01000001">
    <property type="protein sequence ID" value="SHE83480.1"/>
    <property type="molecule type" value="Genomic_DNA"/>
</dbReference>
<dbReference type="STRING" id="1124188.SAMN05444377_101380"/>
<accession>A0A1M4WQM8</accession>
<proteinExistence type="predicted"/>
<dbReference type="InterPro" id="IPR050194">
    <property type="entry name" value="Glycosyltransferase_grp1"/>
</dbReference>
<dbReference type="GO" id="GO:0016757">
    <property type="term" value="F:glycosyltransferase activity"/>
    <property type="evidence" value="ECO:0007669"/>
    <property type="project" value="InterPro"/>
</dbReference>
<dbReference type="RefSeq" id="WP_073360924.1">
    <property type="nucleotide sequence ID" value="NZ_FQVQ01000001.1"/>
</dbReference>
<evidence type="ECO:0000313" key="4">
    <source>
        <dbReference type="Proteomes" id="UP000184147"/>
    </source>
</evidence>
<dbReference type="Pfam" id="PF00534">
    <property type="entry name" value="Glycos_transf_1"/>
    <property type="match status" value="1"/>
</dbReference>
<name>A0A1M4WQM8_9FLAO</name>
<dbReference type="AlphaFoldDB" id="A0A1M4WQM8"/>
<keyword evidence="4" id="KW-1185">Reference proteome</keyword>
<feature type="domain" description="Glycosyltransferase subfamily 4-like N-terminal" evidence="2">
    <location>
        <begin position="29"/>
        <end position="167"/>
    </location>
</feature>
<evidence type="ECO:0000259" key="2">
    <source>
        <dbReference type="Pfam" id="PF13439"/>
    </source>
</evidence>
<feature type="domain" description="Glycosyl transferase family 1" evidence="1">
    <location>
        <begin position="175"/>
        <end position="328"/>
    </location>
</feature>
<dbReference type="Gene3D" id="3.40.50.2000">
    <property type="entry name" value="Glycogen Phosphorylase B"/>
    <property type="match status" value="2"/>
</dbReference>
<dbReference type="SUPFAM" id="SSF53756">
    <property type="entry name" value="UDP-Glycosyltransferase/glycogen phosphorylase"/>
    <property type="match status" value="1"/>
</dbReference>